<keyword evidence="4" id="KW-1185">Reference proteome</keyword>
<dbReference type="OrthoDB" id="10262769at2759"/>
<dbReference type="PANTHER" id="PTHR13233">
    <property type="entry name" value="MICROSPHERULE PROTEIN 1"/>
    <property type="match status" value="1"/>
</dbReference>
<evidence type="ECO:0000256" key="1">
    <source>
        <dbReference type="SAM" id="MobiDB-lite"/>
    </source>
</evidence>
<evidence type="ECO:0000259" key="2">
    <source>
        <dbReference type="PROSITE" id="PS50006"/>
    </source>
</evidence>
<dbReference type="SUPFAM" id="SSF49879">
    <property type="entry name" value="SMAD/FHA domain"/>
    <property type="match status" value="1"/>
</dbReference>
<feature type="compositionally biased region" description="Basic residues" evidence="1">
    <location>
        <begin position="1116"/>
        <end position="1126"/>
    </location>
</feature>
<feature type="region of interest" description="Disordered" evidence="1">
    <location>
        <begin position="1185"/>
        <end position="1235"/>
    </location>
</feature>
<evidence type="ECO:0000313" key="4">
    <source>
        <dbReference type="Proteomes" id="UP000186922"/>
    </source>
</evidence>
<dbReference type="Proteomes" id="UP000186922">
    <property type="component" value="Unassembled WGS sequence"/>
</dbReference>
<reference evidence="3 4" key="1">
    <citation type="journal article" date="2016" name="Nat. Commun.">
        <title>Extremotolerant tardigrade genome and improved radiotolerance of human cultured cells by tardigrade-unique protein.</title>
        <authorList>
            <person name="Hashimoto T."/>
            <person name="Horikawa D.D."/>
            <person name="Saito Y."/>
            <person name="Kuwahara H."/>
            <person name="Kozuka-Hata H."/>
            <person name="Shin-I T."/>
            <person name="Minakuchi Y."/>
            <person name="Ohishi K."/>
            <person name="Motoyama A."/>
            <person name="Aizu T."/>
            <person name="Enomoto A."/>
            <person name="Kondo K."/>
            <person name="Tanaka S."/>
            <person name="Hara Y."/>
            <person name="Koshikawa S."/>
            <person name="Sagara H."/>
            <person name="Miura T."/>
            <person name="Yokobori S."/>
            <person name="Miyagawa K."/>
            <person name="Suzuki Y."/>
            <person name="Kubo T."/>
            <person name="Oyama M."/>
            <person name="Kohara Y."/>
            <person name="Fujiyama A."/>
            <person name="Arakawa K."/>
            <person name="Katayama T."/>
            <person name="Toyoda A."/>
            <person name="Kunieda T."/>
        </authorList>
    </citation>
    <scope>NUCLEOTIDE SEQUENCE [LARGE SCALE GENOMIC DNA]</scope>
    <source>
        <strain evidence="3 4">YOKOZUNA-1</strain>
    </source>
</reference>
<feature type="domain" description="FHA" evidence="2">
    <location>
        <begin position="1001"/>
        <end position="1057"/>
    </location>
</feature>
<protein>
    <recommendedName>
        <fullName evidence="2">FHA domain-containing protein</fullName>
    </recommendedName>
</protein>
<organism evidence="3 4">
    <name type="scientific">Ramazzottius varieornatus</name>
    <name type="common">Water bear</name>
    <name type="synonym">Tardigrade</name>
    <dbReference type="NCBI Taxonomy" id="947166"/>
    <lineage>
        <taxon>Eukaryota</taxon>
        <taxon>Metazoa</taxon>
        <taxon>Ecdysozoa</taxon>
        <taxon>Tardigrada</taxon>
        <taxon>Eutardigrada</taxon>
        <taxon>Parachela</taxon>
        <taxon>Hypsibioidea</taxon>
        <taxon>Ramazzottiidae</taxon>
        <taxon>Ramazzottius</taxon>
    </lineage>
</organism>
<feature type="region of interest" description="Disordered" evidence="1">
    <location>
        <begin position="1103"/>
        <end position="1173"/>
    </location>
</feature>
<dbReference type="InterPro" id="IPR025999">
    <property type="entry name" value="MCRS_N"/>
</dbReference>
<dbReference type="InterPro" id="IPR008984">
    <property type="entry name" value="SMAD_FHA_dom_sf"/>
</dbReference>
<name>A0A1D1UQ24_RAMVA</name>
<dbReference type="GO" id="GO:0031011">
    <property type="term" value="C:Ino80 complex"/>
    <property type="evidence" value="ECO:0007669"/>
    <property type="project" value="InterPro"/>
</dbReference>
<dbReference type="EMBL" id="BDGG01000001">
    <property type="protein sequence ID" value="GAU90620.1"/>
    <property type="molecule type" value="Genomic_DNA"/>
</dbReference>
<feature type="compositionally biased region" description="Low complexity" evidence="1">
    <location>
        <begin position="278"/>
        <end position="289"/>
    </location>
</feature>
<feature type="compositionally biased region" description="Polar residues" evidence="1">
    <location>
        <begin position="1185"/>
        <end position="1194"/>
    </location>
</feature>
<evidence type="ECO:0000313" key="3">
    <source>
        <dbReference type="EMBL" id="GAU90620.1"/>
    </source>
</evidence>
<dbReference type="GO" id="GO:0045944">
    <property type="term" value="P:positive regulation of transcription by RNA polymerase II"/>
    <property type="evidence" value="ECO:0007669"/>
    <property type="project" value="TreeGrafter"/>
</dbReference>
<gene>
    <name evidence="3" type="primary">RvY_03013-1</name>
    <name evidence="3" type="synonym">RvY_03013.1</name>
    <name evidence="3" type="ORF">RvY_03013</name>
</gene>
<feature type="compositionally biased region" description="Basic and acidic residues" evidence="1">
    <location>
        <begin position="261"/>
        <end position="277"/>
    </location>
</feature>
<feature type="compositionally biased region" description="Low complexity" evidence="1">
    <location>
        <begin position="135"/>
        <end position="159"/>
    </location>
</feature>
<sequence>MVDKPSDLSAAARPSGSTAIPVVKEQSVLKTPTVAAPKRPSTRASIARQGQLPDLFDDSPVLTLPIVKARAPPGPPRKVGRPRKVQQASEDEASQPVEAEPEPTPSTSSESEPSSKADSVITLDEPARASAVSQSTKITTITSTKTTVPSVKKAPAKFPAAPPRTTPVVLAPPSSAAKVLPSTSSAPIPLTTAPKKYTSIVNSIVPSGIGVTGPKVDKVPPGTAVSIKKSEFVSGVAREDDETLSPSKDKELEFISVVMPLKKDTPPSPEKKDEYVIKKPPTVQKPQKPSGSTDHQVLTDTSKVVGRPSAAPSTGCIVVPPNSFNSSMPAHVAAKLASPLGKTPGLIPLGSVGSVLSKFATSSAGSSSESSHSLPSITVLTTPHTASSLEKLPAPKPPIPLVIASSLPHVHSEREKTIFVPPSPSSTISLSVPLTGSSLDETIEEVSKGHFRMRALDSDSTLTASETEALEERLKNKVESPNSKKSAAKKKRPVAQLSSEHRAALPLDRLVAISEEAKKRLKLDFAASNAHKKAALNNAAAAAATTNAVKKHPEIPVLTSTPISKKDVAVPTKSTKHPSSLANFPLRISTEGIVTPSAPSAATSHQGDKRVAVVKENVQPEPKPVVVEIKKPFHFVKADFSDEDQNSMDAHGFDWTSPNRPAKEATTAKNNMVASPSVEERDRNSAYKARSLSIASDMTEDTVSMSMSSTAMDYEPRRRAAHATDRESTKKRKKTTLREAYKIGSAPLTDLGRWKPQDDMLLIVAVQEYRDLAMVHKYVKFSCHFTAIEIQERWFNLLYNKKISKAACQAVRSSPSDILADVQGKTPFSEAEEAILSEIPMLLEYPELEVFEIVLEANHNVFPPFRLAEDLEKHWRIMLAEGRIDKCDNLCVVPDEQISYNGDRLPCFAEMEARIKDVDLKNWIHVSGEFAYEMDKIQRQNRERIHVLDAEINHLRFLLERTINYQLPDCGKPDFFSVHDRAFLALLTGQRAKFGIKSGRVSFGRSCGDHVVDVDMSLEGYAGKLSRTQGYIYLERNGSFRIENHGRRPVFVNQIILDYGDSCVLTDESMIEVGDLCLQFYMNHMRIGRYLRQKYSGEYFSDEEPIDHQERDRRPKSIKVTRKPSKVPKNNTYEQAAVLSEADASDSGSIEKFDQEQTLGNNRSSKGRTTKKSGKSLLATVLSQEPNAVESSELSTVPSVKKSSKKSKATAVEEAQASLDESASAPPASQMETTQSAVTSALSVIAGYGGPLPPALSLASRMMSESPVSQMAALNAVNDLLQAQHTQMDSHSTLQQ</sequence>
<feature type="region of interest" description="Disordered" evidence="1">
    <location>
        <begin position="259"/>
        <end position="297"/>
    </location>
</feature>
<accession>A0A1D1UQ24</accession>
<feature type="region of interest" description="Disordered" evidence="1">
    <location>
        <begin position="471"/>
        <end position="499"/>
    </location>
</feature>
<dbReference type="GO" id="GO:0044545">
    <property type="term" value="C:NSL complex"/>
    <property type="evidence" value="ECO:0007669"/>
    <property type="project" value="TreeGrafter"/>
</dbReference>
<dbReference type="STRING" id="947166.A0A1D1UQ24"/>
<dbReference type="GO" id="GO:0071339">
    <property type="term" value="C:MLL1 complex"/>
    <property type="evidence" value="ECO:0007669"/>
    <property type="project" value="InterPro"/>
</dbReference>
<dbReference type="PROSITE" id="PS50006">
    <property type="entry name" value="FHA_DOMAIN"/>
    <property type="match status" value="1"/>
</dbReference>
<proteinExistence type="predicted"/>
<feature type="compositionally biased region" description="Basic and acidic residues" evidence="1">
    <location>
        <begin position="714"/>
        <end position="728"/>
    </location>
</feature>
<dbReference type="InterPro" id="IPR000253">
    <property type="entry name" value="FHA_dom"/>
</dbReference>
<dbReference type="GO" id="GO:0002151">
    <property type="term" value="F:G-quadruplex RNA binding"/>
    <property type="evidence" value="ECO:0007669"/>
    <property type="project" value="InterPro"/>
</dbReference>
<feature type="region of interest" description="Disordered" evidence="1">
    <location>
        <begin position="651"/>
        <end position="686"/>
    </location>
</feature>
<dbReference type="PANTHER" id="PTHR13233:SF0">
    <property type="entry name" value="MICROSPHERULE PROTEIN 1"/>
    <property type="match status" value="1"/>
</dbReference>
<dbReference type="InterPro" id="IPR037912">
    <property type="entry name" value="MCRS1"/>
</dbReference>
<dbReference type="Pfam" id="PF13325">
    <property type="entry name" value="MCRS_N"/>
    <property type="match status" value="1"/>
</dbReference>
<feature type="compositionally biased region" description="Low complexity" evidence="1">
    <location>
        <begin position="105"/>
        <end position="114"/>
    </location>
</feature>
<feature type="compositionally biased region" description="Basic and acidic residues" evidence="1">
    <location>
        <begin position="1106"/>
        <end position="1115"/>
    </location>
</feature>
<feature type="region of interest" description="Disordered" evidence="1">
    <location>
        <begin position="1"/>
        <end position="169"/>
    </location>
</feature>
<comment type="caution">
    <text evidence="3">The sequence shown here is derived from an EMBL/GenBank/DDBJ whole genome shotgun (WGS) entry which is preliminary data.</text>
</comment>
<feature type="region of interest" description="Disordered" evidence="1">
    <location>
        <begin position="708"/>
        <end position="735"/>
    </location>
</feature>